<proteinExistence type="predicted"/>
<dbReference type="InterPro" id="IPR010434">
    <property type="entry name" value="DUF1033"/>
</dbReference>
<reference evidence="1 2" key="1">
    <citation type="submission" date="2019-03" db="EMBL/GenBank/DDBJ databases">
        <authorList>
            <person name="Yang Y."/>
        </authorList>
    </citation>
    <scope>NUCLEOTIDE SEQUENCE [LARGE SCALE GENOMIC DNA]</scope>
    <source>
        <strain evidence="1 2">ASL-1</strain>
    </source>
</reference>
<dbReference type="Proteomes" id="UP000297776">
    <property type="component" value="Unassembled WGS sequence"/>
</dbReference>
<keyword evidence="2" id="KW-1185">Reference proteome</keyword>
<sequence length="121" mass="14805">MLLVWRIVQLKSDAEPWWFLDGWEKDIVDEWHFSSKDEAFNFYSDKMTDKQTKYEYVRVKRGTQVAFWNKEEFFFCDDCDEDLQVYHGFILFHLDAPFTKETMNAEEQSFFEKIFTHKNEA</sequence>
<evidence type="ECO:0000313" key="2">
    <source>
        <dbReference type="Proteomes" id="UP000297776"/>
    </source>
</evidence>
<dbReference type="EMBL" id="SORX01000002">
    <property type="protein sequence ID" value="TFE02966.1"/>
    <property type="molecule type" value="Genomic_DNA"/>
</dbReference>
<organism evidence="1 2">
    <name type="scientific">Jeotgalibacillus salarius</name>
    <dbReference type="NCBI Taxonomy" id="546023"/>
    <lineage>
        <taxon>Bacteria</taxon>
        <taxon>Bacillati</taxon>
        <taxon>Bacillota</taxon>
        <taxon>Bacilli</taxon>
        <taxon>Bacillales</taxon>
        <taxon>Caryophanaceae</taxon>
        <taxon>Jeotgalibacillus</taxon>
    </lineage>
</organism>
<dbReference type="AlphaFoldDB" id="A0A4Y8LIZ1"/>
<protein>
    <submittedName>
        <fullName evidence="1">DUF1033 family protein</fullName>
    </submittedName>
</protein>
<dbReference type="OrthoDB" id="2389779at2"/>
<dbReference type="Pfam" id="PF06279">
    <property type="entry name" value="DUF1033"/>
    <property type="match status" value="1"/>
</dbReference>
<name>A0A4Y8LIZ1_9BACL</name>
<gene>
    <name evidence="1" type="ORF">E2626_03925</name>
</gene>
<evidence type="ECO:0000313" key="1">
    <source>
        <dbReference type="EMBL" id="TFE02966.1"/>
    </source>
</evidence>
<accession>A0A4Y8LIZ1</accession>
<comment type="caution">
    <text evidence="1">The sequence shown here is derived from an EMBL/GenBank/DDBJ whole genome shotgun (WGS) entry which is preliminary data.</text>
</comment>